<feature type="transmembrane region" description="Helical" evidence="6">
    <location>
        <begin position="45"/>
        <end position="67"/>
    </location>
</feature>
<dbReference type="Pfam" id="PF03151">
    <property type="entry name" value="TPT"/>
    <property type="match status" value="1"/>
</dbReference>
<keyword evidence="4 6" id="KW-0472">Membrane</keyword>
<feature type="transmembrane region" description="Helical" evidence="6">
    <location>
        <begin position="192"/>
        <end position="212"/>
    </location>
</feature>
<evidence type="ECO:0000313" key="8">
    <source>
        <dbReference type="EMBL" id="KAF5836059.1"/>
    </source>
</evidence>
<keyword evidence="2 6" id="KW-0812">Transmembrane</keyword>
<dbReference type="EMBL" id="MU069677">
    <property type="protein sequence ID" value="KAF5836059.1"/>
    <property type="molecule type" value="Genomic_DNA"/>
</dbReference>
<feature type="compositionally biased region" description="Low complexity" evidence="5">
    <location>
        <begin position="10"/>
        <end position="21"/>
    </location>
</feature>
<keyword evidence="9" id="KW-1185">Reference proteome</keyword>
<gene>
    <name evidence="8" type="ORF">DUNSADRAFT_6529</name>
</gene>
<evidence type="ECO:0000256" key="4">
    <source>
        <dbReference type="ARBA" id="ARBA00023136"/>
    </source>
</evidence>
<feature type="transmembrane region" description="Helical" evidence="6">
    <location>
        <begin position="288"/>
        <end position="309"/>
    </location>
</feature>
<feature type="transmembrane region" description="Helical" evidence="6">
    <location>
        <begin position="260"/>
        <end position="281"/>
    </location>
</feature>
<evidence type="ECO:0000256" key="3">
    <source>
        <dbReference type="ARBA" id="ARBA00022989"/>
    </source>
</evidence>
<dbReference type="PANTHER" id="PTHR11132">
    <property type="entry name" value="SOLUTE CARRIER FAMILY 35"/>
    <property type="match status" value="1"/>
</dbReference>
<evidence type="ECO:0000256" key="6">
    <source>
        <dbReference type="SAM" id="Phobius"/>
    </source>
</evidence>
<reference evidence="8" key="1">
    <citation type="submission" date="2017-08" db="EMBL/GenBank/DDBJ databases">
        <authorList>
            <person name="Polle J.E."/>
            <person name="Barry K."/>
            <person name="Cushman J."/>
            <person name="Schmutz J."/>
            <person name="Tran D."/>
            <person name="Hathwaick L.T."/>
            <person name="Yim W.C."/>
            <person name="Jenkins J."/>
            <person name="Mckie-Krisberg Z.M."/>
            <person name="Prochnik S."/>
            <person name="Lindquist E."/>
            <person name="Dockter R.B."/>
            <person name="Adam C."/>
            <person name="Molina H."/>
            <person name="Bunkerborg J."/>
            <person name="Jin E."/>
            <person name="Buchheim M."/>
            <person name="Magnuson J."/>
        </authorList>
    </citation>
    <scope>NUCLEOTIDE SEQUENCE</scope>
    <source>
        <strain evidence="8">CCAP 19/18</strain>
    </source>
</reference>
<proteinExistence type="predicted"/>
<comment type="subcellular location">
    <subcellularLocation>
        <location evidence="1">Membrane</location>
        <topology evidence="1">Multi-pass membrane protein</topology>
    </subcellularLocation>
</comment>
<keyword evidence="3 6" id="KW-1133">Transmembrane helix</keyword>
<evidence type="ECO:0000259" key="7">
    <source>
        <dbReference type="Pfam" id="PF03151"/>
    </source>
</evidence>
<evidence type="ECO:0000256" key="1">
    <source>
        <dbReference type="ARBA" id="ARBA00004141"/>
    </source>
</evidence>
<feature type="transmembrane region" description="Helical" evidence="6">
    <location>
        <begin position="114"/>
        <end position="130"/>
    </location>
</feature>
<dbReference type="InterPro" id="IPR004853">
    <property type="entry name" value="Sugar_P_trans_dom"/>
</dbReference>
<evidence type="ECO:0000256" key="2">
    <source>
        <dbReference type="ARBA" id="ARBA00022692"/>
    </source>
</evidence>
<feature type="transmembrane region" description="Helical" evidence="6">
    <location>
        <begin position="224"/>
        <end position="245"/>
    </location>
</feature>
<feature type="transmembrane region" description="Helical" evidence="6">
    <location>
        <begin position="167"/>
        <end position="186"/>
    </location>
</feature>
<feature type="domain" description="Sugar phosphate transporter" evidence="7">
    <location>
        <begin position="49"/>
        <end position="322"/>
    </location>
</feature>
<protein>
    <recommendedName>
        <fullName evidence="7">Sugar phosphate transporter domain-containing protein</fullName>
    </recommendedName>
</protein>
<evidence type="ECO:0000313" key="9">
    <source>
        <dbReference type="Proteomes" id="UP000815325"/>
    </source>
</evidence>
<dbReference type="Proteomes" id="UP000815325">
    <property type="component" value="Unassembled WGS sequence"/>
</dbReference>
<organism evidence="8 9">
    <name type="scientific">Dunaliella salina</name>
    <name type="common">Green alga</name>
    <name type="synonym">Protococcus salinus</name>
    <dbReference type="NCBI Taxonomy" id="3046"/>
    <lineage>
        <taxon>Eukaryota</taxon>
        <taxon>Viridiplantae</taxon>
        <taxon>Chlorophyta</taxon>
        <taxon>core chlorophytes</taxon>
        <taxon>Chlorophyceae</taxon>
        <taxon>CS clade</taxon>
        <taxon>Chlamydomonadales</taxon>
        <taxon>Dunaliellaceae</taxon>
        <taxon>Dunaliella</taxon>
    </lineage>
</organism>
<sequence>MAERTPLIGQQPQQRSVQQSQQDKESHSKGAGLAVNCNDIAQRTVWLSITVSLTLYYALCSSTMLVINKVAVHQIPAPSFLLFCQLAVSALVARLGGAMGIIEVDRMEWSKFKPFVWVTAGFLGTIFANIKVLQNSNVETFITFRSSTPMIMSLCDWIFLGRALPSLRSWLCLIFLVGGAVGYVMVDTAFKLEAYLWLVAWYVAFIFEGIYVKHMCDSVPMTSWGRVYYTNAMSAVPLLFISLFLNEHQTLMSLHWGVETIFPLLLSCAVGLGMSHAGYLLRDHVSATTFTIVGIMCKIATVMINYMIWDKHANSQGMAFLLICVVAGTFYQQAPKRSEVNKGPMVG</sequence>
<name>A0ABQ7GNA5_DUNSA</name>
<dbReference type="InterPro" id="IPR050186">
    <property type="entry name" value="TPT_transporter"/>
</dbReference>
<evidence type="ECO:0000256" key="5">
    <source>
        <dbReference type="SAM" id="MobiDB-lite"/>
    </source>
</evidence>
<accession>A0ABQ7GNA5</accession>
<feature type="region of interest" description="Disordered" evidence="5">
    <location>
        <begin position="1"/>
        <end position="23"/>
    </location>
</feature>
<comment type="caution">
    <text evidence="8">The sequence shown here is derived from an EMBL/GenBank/DDBJ whole genome shotgun (WGS) entry which is preliminary data.</text>
</comment>
<feature type="transmembrane region" description="Helical" evidence="6">
    <location>
        <begin position="79"/>
        <end position="102"/>
    </location>
</feature>